<dbReference type="OMA" id="RSCHWVV"/>
<dbReference type="OrthoDB" id="329272at2759"/>
<evidence type="ECO:0000259" key="2">
    <source>
        <dbReference type="PROSITE" id="PS51186"/>
    </source>
</evidence>
<feature type="region of interest" description="Disordered" evidence="1">
    <location>
        <begin position="16"/>
        <end position="38"/>
    </location>
</feature>
<proteinExistence type="predicted"/>
<evidence type="ECO:0000313" key="4">
    <source>
        <dbReference type="Proteomes" id="UP000756132"/>
    </source>
</evidence>
<evidence type="ECO:0000313" key="3">
    <source>
        <dbReference type="EMBL" id="UJO13345.1"/>
    </source>
</evidence>
<dbReference type="Gene3D" id="3.40.630.30">
    <property type="match status" value="1"/>
</dbReference>
<gene>
    <name evidence="3" type="ORF">CLAFUR5_02833</name>
</gene>
<dbReference type="GO" id="GO:0016747">
    <property type="term" value="F:acyltransferase activity, transferring groups other than amino-acyl groups"/>
    <property type="evidence" value="ECO:0007669"/>
    <property type="project" value="InterPro"/>
</dbReference>
<dbReference type="KEGG" id="ffu:CLAFUR5_02833"/>
<dbReference type="CDD" id="cd04301">
    <property type="entry name" value="NAT_SF"/>
    <property type="match status" value="1"/>
</dbReference>
<dbReference type="InterPro" id="IPR000182">
    <property type="entry name" value="GNAT_dom"/>
</dbReference>
<dbReference type="SUPFAM" id="SSF55729">
    <property type="entry name" value="Acyl-CoA N-acyltransferases (Nat)"/>
    <property type="match status" value="1"/>
</dbReference>
<dbReference type="AlphaFoldDB" id="A0A9Q8L9N4"/>
<dbReference type="PROSITE" id="PS51186">
    <property type="entry name" value="GNAT"/>
    <property type="match status" value="1"/>
</dbReference>
<reference evidence="3" key="2">
    <citation type="journal article" date="2022" name="Microb. Genom.">
        <title>A chromosome-scale genome assembly of the tomato pathogen Cladosporium fulvum reveals a compartmentalized genome architecture and the presence of a dispensable chromosome.</title>
        <authorList>
            <person name="Zaccaron A.Z."/>
            <person name="Chen L.H."/>
            <person name="Samaras A."/>
            <person name="Stergiopoulos I."/>
        </authorList>
    </citation>
    <scope>NUCLEOTIDE SEQUENCE</scope>
    <source>
        <strain evidence="3">Race5_Kim</strain>
    </source>
</reference>
<feature type="domain" description="N-acetyltransferase" evidence="2">
    <location>
        <begin position="60"/>
        <end position="242"/>
    </location>
</feature>
<organism evidence="3 4">
    <name type="scientific">Passalora fulva</name>
    <name type="common">Tomato leaf mold</name>
    <name type="synonym">Cladosporium fulvum</name>
    <dbReference type="NCBI Taxonomy" id="5499"/>
    <lineage>
        <taxon>Eukaryota</taxon>
        <taxon>Fungi</taxon>
        <taxon>Dikarya</taxon>
        <taxon>Ascomycota</taxon>
        <taxon>Pezizomycotina</taxon>
        <taxon>Dothideomycetes</taxon>
        <taxon>Dothideomycetidae</taxon>
        <taxon>Mycosphaerellales</taxon>
        <taxon>Mycosphaerellaceae</taxon>
        <taxon>Fulvia</taxon>
    </lineage>
</organism>
<dbReference type="GeneID" id="71982711"/>
<dbReference type="RefSeq" id="XP_047757711.1">
    <property type="nucleotide sequence ID" value="XM_047901981.1"/>
</dbReference>
<dbReference type="Proteomes" id="UP000756132">
    <property type="component" value="Chromosome 2"/>
</dbReference>
<dbReference type="EMBL" id="CP090164">
    <property type="protein sequence ID" value="UJO13345.1"/>
    <property type="molecule type" value="Genomic_DNA"/>
</dbReference>
<protein>
    <recommendedName>
        <fullName evidence="2">N-acetyltransferase domain-containing protein</fullName>
    </recommendedName>
</protein>
<name>A0A9Q8L9N4_PASFU</name>
<dbReference type="InterPro" id="IPR016181">
    <property type="entry name" value="Acyl_CoA_acyltransferase"/>
</dbReference>
<evidence type="ECO:0000256" key="1">
    <source>
        <dbReference type="SAM" id="MobiDB-lite"/>
    </source>
</evidence>
<sequence>MSKSEFVDLIKPIGERMVHYDPTKPPNDQPKNDATDPTRAVPQGFIDAMIVREEVYVQEQKVPLENELDEDDARSFHWIAYASIPAKAVANGNGSGERRSSNTSTKIAIGTIRLVPPPHAAHPGHEPTIQQTNSNGEKEAYIKLGRLCVIKEFRKAGISKLLIETALAYARENPYEVGPHLDPASMEALKKGLALNFKGLVVIHAQTGVAKIWKRYGFEVDEGMGKWDEEGIEHIGMWKRIDVTDGRRKSKIWLATNPTGQ</sequence>
<accession>A0A9Q8L9N4</accession>
<keyword evidence="4" id="KW-1185">Reference proteome</keyword>
<reference evidence="3" key="1">
    <citation type="submission" date="2021-12" db="EMBL/GenBank/DDBJ databases">
        <authorList>
            <person name="Zaccaron A."/>
            <person name="Stergiopoulos I."/>
        </authorList>
    </citation>
    <scope>NUCLEOTIDE SEQUENCE</scope>
    <source>
        <strain evidence="3">Race5_Kim</strain>
    </source>
</reference>